<dbReference type="EMBL" id="JABMCI010000065">
    <property type="protein sequence ID" value="NUU17903.1"/>
    <property type="molecule type" value="Genomic_DNA"/>
</dbReference>
<protein>
    <recommendedName>
        <fullName evidence="3">SCP2 domain-containing protein</fullName>
    </recommendedName>
</protein>
<evidence type="ECO:0000313" key="2">
    <source>
        <dbReference type="Proteomes" id="UP000565724"/>
    </source>
</evidence>
<dbReference type="AlphaFoldDB" id="A0A7Y6DXR2"/>
<gene>
    <name evidence="1" type="ORF">HP550_11650</name>
</gene>
<name>A0A7Y6DXR2_9CELL</name>
<comment type="caution">
    <text evidence="1">The sequence shown here is derived from an EMBL/GenBank/DDBJ whole genome shotgun (WGS) entry which is preliminary data.</text>
</comment>
<dbReference type="RefSeq" id="WP_175347858.1">
    <property type="nucleotide sequence ID" value="NZ_JABMCI010000065.1"/>
</dbReference>
<dbReference type="Proteomes" id="UP000565724">
    <property type="component" value="Unassembled WGS sequence"/>
</dbReference>
<proteinExistence type="predicted"/>
<organism evidence="1 2">
    <name type="scientific">Cellulomonas humilata</name>
    <dbReference type="NCBI Taxonomy" id="144055"/>
    <lineage>
        <taxon>Bacteria</taxon>
        <taxon>Bacillati</taxon>
        <taxon>Actinomycetota</taxon>
        <taxon>Actinomycetes</taxon>
        <taxon>Micrococcales</taxon>
        <taxon>Cellulomonadaceae</taxon>
        <taxon>Cellulomonas</taxon>
    </lineage>
</organism>
<reference evidence="1 2" key="1">
    <citation type="submission" date="2020-05" db="EMBL/GenBank/DDBJ databases">
        <title>Genome Sequencing of Type Strains.</title>
        <authorList>
            <person name="Lemaire J.F."/>
            <person name="Inderbitzin P."/>
            <person name="Gregorio O.A."/>
            <person name="Collins S.B."/>
            <person name="Wespe N."/>
            <person name="Knight-Connoni V."/>
        </authorList>
    </citation>
    <scope>NUCLEOTIDE SEQUENCE [LARGE SCALE GENOMIC DNA]</scope>
    <source>
        <strain evidence="1 2">ATCC 25174</strain>
    </source>
</reference>
<accession>A0A7Y6DXR2</accession>
<evidence type="ECO:0008006" key="3">
    <source>
        <dbReference type="Google" id="ProtNLM"/>
    </source>
</evidence>
<evidence type="ECO:0000313" key="1">
    <source>
        <dbReference type="EMBL" id="NUU17903.1"/>
    </source>
</evidence>
<sequence>MPDRGLAAFVAALVAGLDAGDPDAAARVRRLAGAHEARIGLDDEAVDVRFDGDGRLRVTSAVGDGPRCWGRTDRGTVADLLDARLEVRDAVLTGRIEVVGTVQEVAAIFAVVEVLIAASVRLPALQTLADELLAGAPVAPRPATRASWYPTEIGPVEIALLAELDLLADELGGAAG</sequence>
<keyword evidence="2" id="KW-1185">Reference proteome</keyword>